<protein>
    <submittedName>
        <fullName evidence="4">IlGF domain-containing protein</fullName>
    </submittedName>
</protein>
<reference evidence="1 3" key="2">
    <citation type="submission" date="2018-11" db="EMBL/GenBank/DDBJ databases">
        <authorList>
            <consortium name="Pathogen Informatics"/>
        </authorList>
    </citation>
    <scope>NUCLEOTIDE SEQUENCE [LARGE SCALE GENOMIC DNA]</scope>
</reference>
<dbReference type="AlphaFoldDB" id="A0A0N4U6Z2"/>
<dbReference type="Proteomes" id="UP000274756">
    <property type="component" value="Unassembled WGS sequence"/>
</dbReference>
<reference evidence="4" key="1">
    <citation type="submission" date="2017-02" db="UniProtKB">
        <authorList>
            <consortium name="WormBaseParasite"/>
        </authorList>
    </citation>
    <scope>IDENTIFICATION</scope>
</reference>
<dbReference type="Gene3D" id="1.10.100.10">
    <property type="entry name" value="Insulin-like"/>
    <property type="match status" value="1"/>
</dbReference>
<evidence type="ECO:0000313" key="2">
    <source>
        <dbReference type="Proteomes" id="UP000038040"/>
    </source>
</evidence>
<evidence type="ECO:0000313" key="3">
    <source>
        <dbReference type="Proteomes" id="UP000274756"/>
    </source>
</evidence>
<evidence type="ECO:0000313" key="4">
    <source>
        <dbReference type="WBParaSite" id="DME_0000272701-mRNA-1"/>
    </source>
</evidence>
<keyword evidence="3" id="KW-1185">Reference proteome</keyword>
<gene>
    <name evidence="1" type="ORF">DME_LOCUS7087</name>
</gene>
<dbReference type="WBParaSite" id="DME_0000272701-mRNA-1">
    <property type="protein sequence ID" value="DME_0000272701-mRNA-1"/>
    <property type="gene ID" value="DME_0000272701"/>
</dbReference>
<organism evidence="2 4">
    <name type="scientific">Dracunculus medinensis</name>
    <name type="common">Guinea worm</name>
    <dbReference type="NCBI Taxonomy" id="318479"/>
    <lineage>
        <taxon>Eukaryota</taxon>
        <taxon>Metazoa</taxon>
        <taxon>Ecdysozoa</taxon>
        <taxon>Nematoda</taxon>
        <taxon>Chromadorea</taxon>
        <taxon>Rhabditida</taxon>
        <taxon>Spirurina</taxon>
        <taxon>Dracunculoidea</taxon>
        <taxon>Dracunculidae</taxon>
        <taxon>Dracunculus</taxon>
    </lineage>
</organism>
<dbReference type="Proteomes" id="UP000038040">
    <property type="component" value="Unplaced"/>
</dbReference>
<dbReference type="EMBL" id="UYYG01001158">
    <property type="protein sequence ID" value="VDN57114.1"/>
    <property type="molecule type" value="Genomic_DNA"/>
</dbReference>
<evidence type="ECO:0000313" key="1">
    <source>
        <dbReference type="EMBL" id="VDN57114.1"/>
    </source>
</evidence>
<proteinExistence type="predicted"/>
<sequence>MIISMGIKIVCTPAGRTHPCFQGGQPNRSPVFELKGNNNRYTRHYQRGVATTCCFYGDCTLQYLRTFCCHIDYYD</sequence>
<name>A0A0N4U6Z2_DRAME</name>
<accession>A0A0N4U6Z2</accession>